<name>A0A482X5T2_LAOST</name>
<dbReference type="SUPFAM" id="SSF48371">
    <property type="entry name" value="ARM repeat"/>
    <property type="match status" value="1"/>
</dbReference>
<dbReference type="CDD" id="cd01789">
    <property type="entry name" value="Ubl_TBCB"/>
    <property type="match status" value="1"/>
</dbReference>
<dbReference type="GO" id="GO:0006446">
    <property type="term" value="P:regulation of translational initiation"/>
    <property type="evidence" value="ECO:0007669"/>
    <property type="project" value="TreeGrafter"/>
</dbReference>
<sequence length="622" mass="69472">MSESFSVHSNPTVSVQISSSEGPTKFIPVEKNISRNESVRAVKGRLEVITSADSSTMTVKVFDRNDKFICVLDDDEKLLGSYHIDDGMRLHVEDEFRLRRSLENDSSVEKFVMAEEEYKKRTEKWSSSDHPNSSGGGLSLACPGKKGKLSDLKHKGTKPRRPRTVDEVNGEKSTPTDNNRADETKQDNSATVNKNLFVRKTQSEIKSKTSSSSSTNYSPNFVESSLVSPLNRLGLAPAKADEIAMKSTLRATAEEFTPSKRIPIIDPSTNKEIVLDDIDNYVASPPLMALSGIDNLLYQCGYVDPPDPEEDVNNSGDGDPVHTEISKTIDYIVRQLLVNPGSLDDLMKLFKDNIRRWGVDDPTLEYILTCIVDTTVALNNFAYLGAKICVHLDRIVSKIRPSMKIRTLVLTASEHKFSELEGWLMDEETRNTAHSFIMFLAELYDQLLVENARIKALWEALCGTYILLMKDPNSFNIRCLCKVLKLTGRNIYQDNRLMLSGIIAQLEDINRSQMFDSQTAAMLSSVIGLANSHWGLGEEIVNGISASSSTTRDEGRGAEMYGPDGKLLSFEEKKFLDDNCLVLGEDEEPFDLQDSYADSDDGMDEEMQEAFEQFLLSVPEAR</sequence>
<dbReference type="SUPFAM" id="SSF54236">
    <property type="entry name" value="Ubiquitin-like"/>
    <property type="match status" value="1"/>
</dbReference>
<evidence type="ECO:0000256" key="2">
    <source>
        <dbReference type="ARBA" id="ARBA00022490"/>
    </source>
</evidence>
<keyword evidence="7" id="KW-1185">Reference proteome</keyword>
<dbReference type="GO" id="GO:0043014">
    <property type="term" value="F:alpha-tubulin binding"/>
    <property type="evidence" value="ECO:0007669"/>
    <property type="project" value="InterPro"/>
</dbReference>
<dbReference type="Gene3D" id="3.10.20.90">
    <property type="entry name" value="Phosphatidylinositol 3-kinase Catalytic Subunit, Chain A, domain 1"/>
    <property type="match status" value="1"/>
</dbReference>
<evidence type="ECO:0000256" key="4">
    <source>
        <dbReference type="SAM" id="MobiDB-lite"/>
    </source>
</evidence>
<dbReference type="GO" id="GO:0008494">
    <property type="term" value="F:translation activator activity"/>
    <property type="evidence" value="ECO:0007669"/>
    <property type="project" value="TreeGrafter"/>
</dbReference>
<dbReference type="InterPro" id="IPR016024">
    <property type="entry name" value="ARM-type_fold"/>
</dbReference>
<dbReference type="InterPro" id="IPR000626">
    <property type="entry name" value="Ubiquitin-like_dom"/>
</dbReference>
<reference evidence="6 7" key="1">
    <citation type="journal article" date="2017" name="Gigascience">
        <title>Genome sequence of the small brown planthopper, Laodelphax striatellus.</title>
        <authorList>
            <person name="Zhu J."/>
            <person name="Jiang F."/>
            <person name="Wang X."/>
            <person name="Yang P."/>
            <person name="Bao Y."/>
            <person name="Zhao W."/>
            <person name="Wang W."/>
            <person name="Lu H."/>
            <person name="Wang Q."/>
            <person name="Cui N."/>
            <person name="Li J."/>
            <person name="Chen X."/>
            <person name="Luo L."/>
            <person name="Yu J."/>
            <person name="Kang L."/>
            <person name="Cui F."/>
        </authorList>
    </citation>
    <scope>NUCLEOTIDE SEQUENCE [LARGE SCALE GENOMIC DNA]</scope>
    <source>
        <strain evidence="6">Lst14</strain>
    </source>
</reference>
<evidence type="ECO:0000313" key="7">
    <source>
        <dbReference type="Proteomes" id="UP000291343"/>
    </source>
</evidence>
<evidence type="ECO:0000259" key="5">
    <source>
        <dbReference type="SMART" id="SM00543"/>
    </source>
</evidence>
<dbReference type="Proteomes" id="UP000291343">
    <property type="component" value="Unassembled WGS sequence"/>
</dbReference>
<proteinExistence type="predicted"/>
<dbReference type="InParanoid" id="A0A482X5T2"/>
<protein>
    <recommendedName>
        <fullName evidence="5">MIF4G domain-containing protein</fullName>
    </recommendedName>
</protein>
<dbReference type="AlphaFoldDB" id="A0A482X5T2"/>
<keyword evidence="2" id="KW-0963">Cytoplasm</keyword>
<dbReference type="InterPro" id="IPR051367">
    <property type="entry name" value="mRNA_TranslReg/HistoneTransl"/>
</dbReference>
<feature type="compositionally biased region" description="Low complexity" evidence="4">
    <location>
        <begin position="208"/>
        <end position="218"/>
    </location>
</feature>
<dbReference type="Pfam" id="PF14560">
    <property type="entry name" value="Ubiquitin_2"/>
    <property type="match status" value="1"/>
</dbReference>
<dbReference type="STRING" id="195883.A0A482X5T2"/>
<gene>
    <name evidence="6" type="ORF">LSTR_LSTR010483</name>
</gene>
<feature type="region of interest" description="Disordered" evidence="4">
    <location>
        <begin position="121"/>
        <end position="219"/>
    </location>
</feature>
<dbReference type="Pfam" id="PF02854">
    <property type="entry name" value="MIF4G"/>
    <property type="match status" value="1"/>
</dbReference>
<feature type="domain" description="MIF4G" evidence="5">
    <location>
        <begin position="330"/>
        <end position="533"/>
    </location>
</feature>
<dbReference type="OrthoDB" id="5295208at2759"/>
<dbReference type="PANTHER" id="PTHR23254">
    <property type="entry name" value="EIF4G DOMAIN PROTEIN"/>
    <property type="match status" value="1"/>
</dbReference>
<dbReference type="InterPro" id="IPR003890">
    <property type="entry name" value="MIF4G-like_typ-3"/>
</dbReference>
<dbReference type="EMBL" id="QKKF02016927">
    <property type="protein sequence ID" value="RZF41255.1"/>
    <property type="molecule type" value="Genomic_DNA"/>
</dbReference>
<dbReference type="SMART" id="SM00543">
    <property type="entry name" value="MIF4G"/>
    <property type="match status" value="1"/>
</dbReference>
<accession>A0A482X5T2</accession>
<organism evidence="6 7">
    <name type="scientific">Laodelphax striatellus</name>
    <name type="common">Small brown planthopper</name>
    <name type="synonym">Delphax striatella</name>
    <dbReference type="NCBI Taxonomy" id="195883"/>
    <lineage>
        <taxon>Eukaryota</taxon>
        <taxon>Metazoa</taxon>
        <taxon>Ecdysozoa</taxon>
        <taxon>Arthropoda</taxon>
        <taxon>Hexapoda</taxon>
        <taxon>Insecta</taxon>
        <taxon>Pterygota</taxon>
        <taxon>Neoptera</taxon>
        <taxon>Paraneoptera</taxon>
        <taxon>Hemiptera</taxon>
        <taxon>Auchenorrhyncha</taxon>
        <taxon>Fulgoroidea</taxon>
        <taxon>Delphacidae</taxon>
        <taxon>Criomorphinae</taxon>
        <taxon>Laodelphax</taxon>
    </lineage>
</organism>
<dbReference type="GO" id="GO:0007023">
    <property type="term" value="P:post-chaperonin tubulin folding pathway"/>
    <property type="evidence" value="ECO:0007669"/>
    <property type="project" value="InterPro"/>
</dbReference>
<keyword evidence="3" id="KW-0810">Translation regulation</keyword>
<comment type="subcellular location">
    <subcellularLocation>
        <location evidence="1">Cytoplasm</location>
    </subcellularLocation>
</comment>
<dbReference type="SMR" id="A0A482X5T2"/>
<dbReference type="GO" id="GO:0005737">
    <property type="term" value="C:cytoplasm"/>
    <property type="evidence" value="ECO:0007669"/>
    <property type="project" value="UniProtKB-SubCell"/>
</dbReference>
<evidence type="ECO:0000256" key="1">
    <source>
        <dbReference type="ARBA" id="ARBA00004496"/>
    </source>
</evidence>
<dbReference type="Gene3D" id="1.25.40.180">
    <property type="match status" value="1"/>
</dbReference>
<dbReference type="PANTHER" id="PTHR23254:SF15">
    <property type="entry name" value="POLYADENYLATE-BINDING PROTEIN-INTERACTING PROTEIN 1"/>
    <property type="match status" value="1"/>
</dbReference>
<dbReference type="GO" id="GO:0007021">
    <property type="term" value="P:tubulin complex assembly"/>
    <property type="evidence" value="ECO:0007669"/>
    <property type="project" value="InterPro"/>
</dbReference>
<dbReference type="GO" id="GO:0003723">
    <property type="term" value="F:RNA binding"/>
    <property type="evidence" value="ECO:0007669"/>
    <property type="project" value="InterPro"/>
</dbReference>
<evidence type="ECO:0000256" key="3">
    <source>
        <dbReference type="ARBA" id="ARBA00022845"/>
    </source>
</evidence>
<evidence type="ECO:0000313" key="6">
    <source>
        <dbReference type="EMBL" id="RZF41255.1"/>
    </source>
</evidence>
<dbReference type="InterPro" id="IPR029071">
    <property type="entry name" value="Ubiquitin-like_domsf"/>
</dbReference>
<comment type="caution">
    <text evidence="6">The sequence shown here is derived from an EMBL/GenBank/DDBJ whole genome shotgun (WGS) entry which is preliminary data.</text>
</comment>
<dbReference type="InterPro" id="IPR045172">
    <property type="entry name" value="TBCB_Ubl"/>
</dbReference>